<comment type="subcellular location">
    <subcellularLocation>
        <location evidence="1">Membrane</location>
        <topology evidence="1">Single-pass membrane protein</topology>
    </subcellularLocation>
</comment>
<dbReference type="KEGG" id="ghl:GM160_00525"/>
<evidence type="ECO:0000313" key="7">
    <source>
        <dbReference type="EMBL" id="QGT77485.1"/>
    </source>
</evidence>
<dbReference type="PANTHER" id="PTHR30093">
    <property type="entry name" value="GENERAL SECRETION PATHWAY PROTEIN G"/>
    <property type="match status" value="1"/>
</dbReference>
<keyword evidence="4 6" id="KW-1133">Transmembrane helix</keyword>
<dbReference type="Proteomes" id="UP000427716">
    <property type="component" value="Chromosome"/>
</dbReference>
<evidence type="ECO:0000256" key="3">
    <source>
        <dbReference type="ARBA" id="ARBA00022692"/>
    </source>
</evidence>
<evidence type="ECO:0000256" key="6">
    <source>
        <dbReference type="SAM" id="Phobius"/>
    </source>
</evidence>
<evidence type="ECO:0000256" key="1">
    <source>
        <dbReference type="ARBA" id="ARBA00004167"/>
    </source>
</evidence>
<dbReference type="Gene3D" id="3.30.700.10">
    <property type="entry name" value="Glycoprotein, Type 4 Pilin"/>
    <property type="match status" value="1"/>
</dbReference>
<dbReference type="InterPro" id="IPR045584">
    <property type="entry name" value="Pilin-like"/>
</dbReference>
<evidence type="ECO:0000256" key="2">
    <source>
        <dbReference type="ARBA" id="ARBA00022481"/>
    </source>
</evidence>
<organism evidence="7 8">
    <name type="scientific">Guyparkeria halophila</name>
    <dbReference type="NCBI Taxonomy" id="47960"/>
    <lineage>
        <taxon>Bacteria</taxon>
        <taxon>Pseudomonadati</taxon>
        <taxon>Pseudomonadota</taxon>
        <taxon>Gammaproteobacteria</taxon>
        <taxon>Chromatiales</taxon>
        <taxon>Thioalkalibacteraceae</taxon>
        <taxon>Guyparkeria</taxon>
    </lineage>
</organism>
<keyword evidence="5 6" id="KW-0472">Membrane</keyword>
<accession>A0A6I6CZP9</accession>
<dbReference type="AlphaFoldDB" id="A0A6I6CZP9"/>
<evidence type="ECO:0000256" key="4">
    <source>
        <dbReference type="ARBA" id="ARBA00022989"/>
    </source>
</evidence>
<dbReference type="GO" id="GO:0043683">
    <property type="term" value="P:type IV pilus assembly"/>
    <property type="evidence" value="ECO:0007669"/>
    <property type="project" value="InterPro"/>
</dbReference>
<keyword evidence="2" id="KW-0488">Methylation</keyword>
<dbReference type="EMBL" id="CP046415">
    <property type="protein sequence ID" value="QGT77485.1"/>
    <property type="molecule type" value="Genomic_DNA"/>
</dbReference>
<sequence length="149" mass="16033">MKQPTLKACRKGNHGFTLVELMIVVVIVAILASIALPSFLEQINKTRRADGTSKLLEIMQAQERYRTTEFTYTTDLTELGYTVDGDGDATSDEGYYSIAASACGDGIATCVQLTATPQNAQQDDACGTLSLDSTGLRTKSGSPPIEDCW</sequence>
<dbReference type="RefSeq" id="WP_156227340.1">
    <property type="nucleotide sequence ID" value="NZ_CP046415.1"/>
</dbReference>
<dbReference type="Pfam" id="PF16732">
    <property type="entry name" value="ComP_DUS"/>
    <property type="match status" value="1"/>
</dbReference>
<keyword evidence="3 6" id="KW-0812">Transmembrane</keyword>
<dbReference type="NCBIfam" id="TIGR02532">
    <property type="entry name" value="IV_pilin_GFxxxE"/>
    <property type="match status" value="1"/>
</dbReference>
<evidence type="ECO:0000313" key="8">
    <source>
        <dbReference type="Proteomes" id="UP000427716"/>
    </source>
</evidence>
<dbReference type="GO" id="GO:0016020">
    <property type="term" value="C:membrane"/>
    <property type="evidence" value="ECO:0007669"/>
    <property type="project" value="UniProtKB-SubCell"/>
</dbReference>
<keyword evidence="8" id="KW-1185">Reference proteome</keyword>
<gene>
    <name evidence="7" type="ORF">GM160_00525</name>
</gene>
<reference evidence="7 8" key="1">
    <citation type="submission" date="2019-11" db="EMBL/GenBank/DDBJ databases">
        <authorList>
            <person name="Zhang J."/>
            <person name="Sun C."/>
        </authorList>
    </citation>
    <scope>NUCLEOTIDE SEQUENCE [LARGE SCALE GENOMIC DNA]</scope>
    <source>
        <strain evidence="8">sp2</strain>
    </source>
</reference>
<dbReference type="InterPro" id="IPR031982">
    <property type="entry name" value="PilE-like"/>
</dbReference>
<protein>
    <submittedName>
        <fullName evidence="7">Prepilin-type N-terminal cleavage/methylation domain-containing protein</fullName>
    </submittedName>
</protein>
<proteinExistence type="predicted"/>
<evidence type="ECO:0000256" key="5">
    <source>
        <dbReference type="ARBA" id="ARBA00023136"/>
    </source>
</evidence>
<dbReference type="Pfam" id="PF07963">
    <property type="entry name" value="N_methyl"/>
    <property type="match status" value="1"/>
</dbReference>
<dbReference type="SUPFAM" id="SSF54523">
    <property type="entry name" value="Pili subunits"/>
    <property type="match status" value="1"/>
</dbReference>
<feature type="transmembrane region" description="Helical" evidence="6">
    <location>
        <begin position="21"/>
        <end position="40"/>
    </location>
</feature>
<dbReference type="PROSITE" id="PS00409">
    <property type="entry name" value="PROKAR_NTER_METHYL"/>
    <property type="match status" value="1"/>
</dbReference>
<dbReference type="PANTHER" id="PTHR30093:SF44">
    <property type="entry name" value="TYPE II SECRETION SYSTEM CORE PROTEIN G"/>
    <property type="match status" value="1"/>
</dbReference>
<name>A0A6I6CZP9_9GAMM</name>
<dbReference type="InterPro" id="IPR012902">
    <property type="entry name" value="N_methyl_site"/>
</dbReference>